<dbReference type="InterPro" id="IPR029058">
    <property type="entry name" value="AB_hydrolase_fold"/>
</dbReference>
<proteinExistence type="inferred from homology"/>
<evidence type="ECO:0000313" key="6">
    <source>
        <dbReference type="Proteomes" id="UP000770015"/>
    </source>
</evidence>
<dbReference type="GO" id="GO:0016787">
    <property type="term" value="F:hydrolase activity"/>
    <property type="evidence" value="ECO:0007669"/>
    <property type="project" value="UniProtKB-KW"/>
</dbReference>
<dbReference type="Pfam" id="PF00135">
    <property type="entry name" value="COesterase"/>
    <property type="match status" value="1"/>
</dbReference>
<feature type="domain" description="Carboxylesterase type B" evidence="4">
    <location>
        <begin position="34"/>
        <end position="528"/>
    </location>
</feature>
<evidence type="ECO:0000256" key="2">
    <source>
        <dbReference type="ARBA" id="ARBA00022801"/>
    </source>
</evidence>
<evidence type="ECO:0000256" key="3">
    <source>
        <dbReference type="RuleBase" id="RU361235"/>
    </source>
</evidence>
<dbReference type="PANTHER" id="PTHR11559">
    <property type="entry name" value="CARBOXYLESTERASE"/>
    <property type="match status" value="1"/>
</dbReference>
<keyword evidence="2 3" id="KW-0378">Hydrolase</keyword>
<evidence type="ECO:0000313" key="5">
    <source>
        <dbReference type="EMBL" id="KAH6695223.1"/>
    </source>
</evidence>
<dbReference type="EMBL" id="JAGSXJ010000002">
    <property type="protein sequence ID" value="KAH6695223.1"/>
    <property type="molecule type" value="Genomic_DNA"/>
</dbReference>
<feature type="chain" id="PRO_5040538413" description="Carboxylic ester hydrolase" evidence="3">
    <location>
        <begin position="20"/>
        <end position="554"/>
    </location>
</feature>
<feature type="signal peptide" evidence="3">
    <location>
        <begin position="1"/>
        <end position="19"/>
    </location>
</feature>
<evidence type="ECO:0000259" key="4">
    <source>
        <dbReference type="Pfam" id="PF00135"/>
    </source>
</evidence>
<name>A0A9P9AH85_9PEZI</name>
<dbReference type="EC" id="3.1.1.-" evidence="3"/>
<protein>
    <recommendedName>
        <fullName evidence="3">Carboxylic ester hydrolase</fullName>
        <ecNumber evidence="3">3.1.1.-</ecNumber>
    </recommendedName>
</protein>
<gene>
    <name evidence="5" type="ORF">F5X68DRAFT_219754</name>
</gene>
<organism evidence="5 6">
    <name type="scientific">Plectosphaerella plurivora</name>
    <dbReference type="NCBI Taxonomy" id="936078"/>
    <lineage>
        <taxon>Eukaryota</taxon>
        <taxon>Fungi</taxon>
        <taxon>Dikarya</taxon>
        <taxon>Ascomycota</taxon>
        <taxon>Pezizomycotina</taxon>
        <taxon>Sordariomycetes</taxon>
        <taxon>Hypocreomycetidae</taxon>
        <taxon>Glomerellales</taxon>
        <taxon>Plectosphaerellaceae</taxon>
        <taxon>Plectosphaerella</taxon>
    </lineage>
</organism>
<keyword evidence="6" id="KW-1185">Reference proteome</keyword>
<comment type="similarity">
    <text evidence="1 3">Belongs to the type-B carboxylesterase/lipase family.</text>
</comment>
<dbReference type="Gene3D" id="3.40.50.1820">
    <property type="entry name" value="alpha/beta hydrolase"/>
    <property type="match status" value="1"/>
</dbReference>
<evidence type="ECO:0000256" key="1">
    <source>
        <dbReference type="ARBA" id="ARBA00005964"/>
    </source>
</evidence>
<dbReference type="Proteomes" id="UP000770015">
    <property type="component" value="Unassembled WGS sequence"/>
</dbReference>
<dbReference type="SUPFAM" id="SSF53474">
    <property type="entry name" value="alpha/beta-Hydrolases"/>
    <property type="match status" value="1"/>
</dbReference>
<dbReference type="InterPro" id="IPR050309">
    <property type="entry name" value="Type-B_Carboxylest/Lipase"/>
</dbReference>
<comment type="caution">
    <text evidence="5">The sequence shown here is derived from an EMBL/GenBank/DDBJ whole genome shotgun (WGS) entry which is preliminary data.</text>
</comment>
<reference evidence="5" key="1">
    <citation type="journal article" date="2021" name="Nat. Commun.">
        <title>Genetic determinants of endophytism in the Arabidopsis root mycobiome.</title>
        <authorList>
            <person name="Mesny F."/>
            <person name="Miyauchi S."/>
            <person name="Thiergart T."/>
            <person name="Pickel B."/>
            <person name="Atanasova L."/>
            <person name="Karlsson M."/>
            <person name="Huettel B."/>
            <person name="Barry K.W."/>
            <person name="Haridas S."/>
            <person name="Chen C."/>
            <person name="Bauer D."/>
            <person name="Andreopoulos W."/>
            <person name="Pangilinan J."/>
            <person name="LaButti K."/>
            <person name="Riley R."/>
            <person name="Lipzen A."/>
            <person name="Clum A."/>
            <person name="Drula E."/>
            <person name="Henrissat B."/>
            <person name="Kohler A."/>
            <person name="Grigoriev I.V."/>
            <person name="Martin F.M."/>
            <person name="Hacquard S."/>
        </authorList>
    </citation>
    <scope>NUCLEOTIDE SEQUENCE</scope>
    <source>
        <strain evidence="5">MPI-SDFR-AT-0117</strain>
    </source>
</reference>
<dbReference type="InterPro" id="IPR002018">
    <property type="entry name" value="CarbesteraseB"/>
</dbReference>
<dbReference type="OrthoDB" id="6846267at2759"/>
<accession>A0A9P9AH85</accession>
<dbReference type="InterPro" id="IPR019826">
    <property type="entry name" value="Carboxylesterase_B_AS"/>
</dbReference>
<sequence>MKPVTVCASLASQAVLGSAAPGCVHRPVSLDGYGVFSGTTVNATYSGQTISPPVDAWLGIDYTTQPAGQGRRFTAPDWPAPFEGVRAADTYGKACIQEISASLPAAIQDEACLNFNVFRTPGVPLSKKLPVLVWIHGGAFFAGSYKSFDGAAFAAASTEPVVVVNFHYRVSSLGFLPSELLDDRGLSNLGIRDQRFFFDFVQRHIGAFGGDPDTVTIGGRSAGGHSVGIHYFHNYGEDAGKKPPFARAIHQSGSVTSRAFPNVTYPLYQRQFAEYTSALNCDGLGGDETLACLRAADVDDVRTVGTDIFYAYNEAVTWPFQPVQGGPLFEKAGSQSGIDGTFHHVPTISSTTTDEGKYYMPGDLETNEEFIDYLHNISPGLTSDDLDLLAALYPDPVNGEGPFANSPNSTQYNRLSAAWSDYAYICPGQETTTRVAAAGVPAWKVRFNTNQNFPAWRGIPHTSDTRYTWADPTTQFPEISNIYHGYLASFVTSGDPNTHRYPGSPEWPLYKPEGGEPGKQLVVQPEDTKVEDDSIRSEACLYWRDTERAVRLNK</sequence>
<dbReference type="PROSITE" id="PS00122">
    <property type="entry name" value="CARBOXYLESTERASE_B_1"/>
    <property type="match status" value="1"/>
</dbReference>
<keyword evidence="3" id="KW-0732">Signal</keyword>
<dbReference type="AlphaFoldDB" id="A0A9P9AH85"/>